<organism evidence="5 6">
    <name type="scientific">Cutaneotrichosporon oleaginosum</name>
    <dbReference type="NCBI Taxonomy" id="879819"/>
    <lineage>
        <taxon>Eukaryota</taxon>
        <taxon>Fungi</taxon>
        <taxon>Dikarya</taxon>
        <taxon>Basidiomycota</taxon>
        <taxon>Agaricomycotina</taxon>
        <taxon>Tremellomycetes</taxon>
        <taxon>Trichosporonales</taxon>
        <taxon>Trichosporonaceae</taxon>
        <taxon>Cutaneotrichosporon</taxon>
    </lineage>
</organism>
<dbReference type="EMBL" id="KQ087184">
    <property type="protein sequence ID" value="KLT44811.1"/>
    <property type="molecule type" value="Genomic_DNA"/>
</dbReference>
<evidence type="ECO:0000256" key="3">
    <source>
        <dbReference type="SAM" id="MobiDB-lite"/>
    </source>
</evidence>
<feature type="compositionally biased region" description="Basic and acidic residues" evidence="3">
    <location>
        <begin position="286"/>
        <end position="298"/>
    </location>
</feature>
<dbReference type="AlphaFoldDB" id="A0A0J0XUN5"/>
<evidence type="ECO:0000313" key="5">
    <source>
        <dbReference type="EMBL" id="KLT44811.1"/>
    </source>
</evidence>
<name>A0A0J0XUN5_9TREE</name>
<dbReference type="PROSITE" id="PS50002">
    <property type="entry name" value="SH3"/>
    <property type="match status" value="1"/>
</dbReference>
<dbReference type="SMART" id="SM00326">
    <property type="entry name" value="SH3"/>
    <property type="match status" value="1"/>
</dbReference>
<evidence type="ECO:0000313" key="6">
    <source>
        <dbReference type="Proteomes" id="UP000053611"/>
    </source>
</evidence>
<feature type="region of interest" description="Disordered" evidence="3">
    <location>
        <begin position="286"/>
        <end position="327"/>
    </location>
</feature>
<dbReference type="Proteomes" id="UP000053611">
    <property type="component" value="Unassembled WGS sequence"/>
</dbReference>
<proteinExistence type="predicted"/>
<sequence>MSADTEPVAEPHRIPSMPPPAQAPASEPDALAGTKAVSGLAPAASLRLAATRPPNLAPIADASPAATIVELADDPPMHAMSAPQPIPAPRAIPAAQSPVQPSPGSSTPLGSPLNTSHLRSRSPHSPSSPGFTPSSASSSRPRGRPTSQLVGSIGAAINSKPRSNSSLTSNRPAPPSPAGSRPQSQVLDISPRELFVAAGAASGAPALARSSPSPVGRERAASTSSAVSQGRRVRPRSTLGTSVLSASEGPNSDPTTPYTTPSAVFARRGGSFDARAGGFDLSAAVEEVKDELGDESRPSRQASPPLSTSDTAAPASHASPAAPASPLTGSLAHLAASLVRRVIVRDFAFPEDDERFLGLGAQRPRSNWGEGEPEPEPAPVRSMFSGGWGFLRREDDDPGRVEDMGVEQDAADYWSEADEFDDYYLADEEPDGLYRAAFAFEPEGVNEMAVEVGDLLDVRGRGGGGDGWVVATRLDTGAEGLVPEGYLERTQEEEYPAEWAVVRDVRAKLAAACAESLETRELSASPESTDDEERLRHVLEMNAGH</sequence>
<dbReference type="Gene3D" id="2.30.30.40">
    <property type="entry name" value="SH3 Domains"/>
    <property type="match status" value="1"/>
</dbReference>
<gene>
    <name evidence="5" type="ORF">CC85DRAFT_283104</name>
</gene>
<feature type="region of interest" description="Disordered" evidence="3">
    <location>
        <begin position="361"/>
        <end position="382"/>
    </location>
</feature>
<feature type="compositionally biased region" description="Low complexity" evidence="3">
    <location>
        <begin position="307"/>
        <end position="327"/>
    </location>
</feature>
<feature type="domain" description="SH3" evidence="4">
    <location>
        <begin position="429"/>
        <end position="492"/>
    </location>
</feature>
<feature type="compositionally biased region" description="Low complexity" evidence="3">
    <location>
        <begin position="91"/>
        <end position="147"/>
    </location>
</feature>
<feature type="region of interest" description="Disordered" evidence="3">
    <location>
        <begin position="70"/>
        <end position="264"/>
    </location>
</feature>
<dbReference type="RefSeq" id="XP_018281302.1">
    <property type="nucleotide sequence ID" value="XM_018422227.1"/>
</dbReference>
<dbReference type="InterPro" id="IPR036028">
    <property type="entry name" value="SH3-like_dom_sf"/>
</dbReference>
<accession>A0A0J0XUN5</accession>
<evidence type="ECO:0000256" key="2">
    <source>
        <dbReference type="PROSITE-ProRule" id="PRU00192"/>
    </source>
</evidence>
<feature type="compositionally biased region" description="Polar residues" evidence="3">
    <location>
        <begin position="160"/>
        <end position="170"/>
    </location>
</feature>
<evidence type="ECO:0000259" key="4">
    <source>
        <dbReference type="PROSITE" id="PS50002"/>
    </source>
</evidence>
<feature type="compositionally biased region" description="Low complexity" evidence="3">
    <location>
        <begin position="197"/>
        <end position="214"/>
    </location>
</feature>
<protein>
    <recommendedName>
        <fullName evidence="4">SH3 domain-containing protein</fullName>
    </recommendedName>
</protein>
<keyword evidence="6" id="KW-1185">Reference proteome</keyword>
<keyword evidence="1 2" id="KW-0728">SH3 domain</keyword>
<reference evidence="5 6" key="1">
    <citation type="submission" date="2015-03" db="EMBL/GenBank/DDBJ databases">
        <title>Genomics and transcriptomics of the oil-accumulating basidiomycete yeast T. oleaginosus allow insights into substrate utilization and the diverse evolutionary trajectories of mating systems in fungi.</title>
        <authorList>
            <consortium name="DOE Joint Genome Institute"/>
            <person name="Kourist R."/>
            <person name="Kracht O."/>
            <person name="Bracharz F."/>
            <person name="Lipzen A."/>
            <person name="Nolan M."/>
            <person name="Ohm R."/>
            <person name="Grigoriev I."/>
            <person name="Sun S."/>
            <person name="Heitman J."/>
            <person name="Bruck T."/>
            <person name="Nowrousian M."/>
        </authorList>
    </citation>
    <scope>NUCLEOTIDE SEQUENCE [LARGE SCALE GENOMIC DNA]</scope>
    <source>
        <strain evidence="5 6">IBC0246</strain>
    </source>
</reference>
<feature type="compositionally biased region" description="Polar residues" evidence="3">
    <location>
        <begin position="238"/>
        <end position="262"/>
    </location>
</feature>
<dbReference type="SUPFAM" id="SSF50044">
    <property type="entry name" value="SH3-domain"/>
    <property type="match status" value="1"/>
</dbReference>
<dbReference type="STRING" id="879819.A0A0J0XUN5"/>
<dbReference type="OrthoDB" id="19092at2759"/>
<dbReference type="GeneID" id="28982830"/>
<feature type="region of interest" description="Disordered" evidence="3">
    <location>
        <begin position="1"/>
        <end position="36"/>
    </location>
</feature>
<evidence type="ECO:0000256" key="1">
    <source>
        <dbReference type="ARBA" id="ARBA00022443"/>
    </source>
</evidence>
<dbReference type="InterPro" id="IPR001452">
    <property type="entry name" value="SH3_domain"/>
</dbReference>